<dbReference type="InterPro" id="IPR001926">
    <property type="entry name" value="TrpB-like_PALP"/>
</dbReference>
<dbReference type="RefSeq" id="WP_189759563.1">
    <property type="nucleotide sequence ID" value="NZ_CAWPOC010000212.1"/>
</dbReference>
<keyword evidence="10" id="KW-1185">Reference proteome</keyword>
<name>A0ABY9XIU5_9GAMM</name>
<dbReference type="SUPFAM" id="SSF53686">
    <property type="entry name" value="Tryptophan synthase beta subunit-like PLP-dependent enzymes"/>
    <property type="match status" value="1"/>
</dbReference>
<evidence type="ECO:0000313" key="10">
    <source>
        <dbReference type="Proteomes" id="UP001300348"/>
    </source>
</evidence>
<feature type="domain" description="Tryptophan synthase beta chain-like PALP" evidence="8">
    <location>
        <begin position="24"/>
        <end position="291"/>
    </location>
</feature>
<dbReference type="Proteomes" id="UP001300348">
    <property type="component" value="Chromosome"/>
</dbReference>
<dbReference type="EMBL" id="CP133647">
    <property type="protein sequence ID" value="WNH02541.1"/>
    <property type="molecule type" value="Genomic_DNA"/>
</dbReference>
<dbReference type="NCBIfam" id="TIGR03945">
    <property type="entry name" value="PLP_SbnA_fam"/>
    <property type="match status" value="1"/>
</dbReference>
<evidence type="ECO:0000256" key="5">
    <source>
        <dbReference type="ARBA" id="ARBA00022679"/>
    </source>
</evidence>
<reference evidence="9 10" key="1">
    <citation type="journal article" date="2023" name="Access Microbiol">
        <title>The genome of a steinernematid-associated Pseudomonas piscis bacterium encodes the biosynthesis of insect toxins.</title>
        <authorList>
            <person name="Awori R.M."/>
            <person name="Hendre P."/>
            <person name="Amugune N.O."/>
        </authorList>
    </citation>
    <scope>NUCLEOTIDE SEQUENCE [LARGE SCALE GENOMIC DNA]</scope>
    <source>
        <strain evidence="9 10">97</strain>
    </source>
</reference>
<evidence type="ECO:0000256" key="3">
    <source>
        <dbReference type="ARBA" id="ARBA00011738"/>
    </source>
</evidence>
<dbReference type="PANTHER" id="PTHR10314">
    <property type="entry name" value="CYSTATHIONINE BETA-SYNTHASE"/>
    <property type="match status" value="1"/>
</dbReference>
<dbReference type="InterPro" id="IPR050214">
    <property type="entry name" value="Cys_Synth/Cystath_Beta-Synth"/>
</dbReference>
<evidence type="ECO:0000259" key="8">
    <source>
        <dbReference type="Pfam" id="PF00291"/>
    </source>
</evidence>
<dbReference type="EC" id="2.5.1.47" evidence="4"/>
<evidence type="ECO:0000256" key="6">
    <source>
        <dbReference type="ARBA" id="ARBA00022898"/>
    </source>
</evidence>
<evidence type="ECO:0000256" key="4">
    <source>
        <dbReference type="ARBA" id="ARBA00012681"/>
    </source>
</evidence>
<comment type="pathway">
    <text evidence="2">Amino-acid biosynthesis; L-cysteine biosynthesis; L-cysteine from L-serine: step 2/2.</text>
</comment>
<gene>
    <name evidence="9" type="primary">sbnA</name>
    <name evidence="9" type="ORF">QL112_002030</name>
</gene>
<keyword evidence="6" id="KW-0663">Pyridoxal phosphate</keyword>
<comment type="subunit">
    <text evidence="3">Homodimer.</text>
</comment>
<dbReference type="InterPro" id="IPR036052">
    <property type="entry name" value="TrpB-like_PALP_sf"/>
</dbReference>
<keyword evidence="5" id="KW-0808">Transferase</keyword>
<sequence>MQFSSVDKIVNDNIFIKFNKFCCHTDLFVKVEGLNAGGSIKMKTAIALINDAIANKRLDKTKRFIESSSGNLGLSLSIIAASKGLHFTCVVDKNTSLQNIKMMHALGTDIILIEKKDEQGGYLGNRLAYIRSAIKQDPDLIWLNQYKNMANPTVHAEMTAKSILTEFGKVDYLFIGAGTTGTLMGCANFFRRCSPKTQLIAVDSIGSVTFGTPGSPRYLPGLGSSVQPHFFDKSRIDMLIQIPEAETVASCRDAARRFGYLAGASTGTVLAAVKRLQTDIPKDAIVVAISPDMGSNYIDTVYNDEWCDLTFGTCWKMTEKHVDMEGGKEYV</sequence>
<dbReference type="Gene3D" id="3.40.50.1100">
    <property type="match status" value="2"/>
</dbReference>
<protein>
    <recommendedName>
        <fullName evidence="4">cysteine synthase</fullName>
        <ecNumber evidence="4">2.5.1.47</ecNumber>
    </recommendedName>
</protein>
<proteinExistence type="predicted"/>
<dbReference type="Pfam" id="PF00291">
    <property type="entry name" value="PALP"/>
    <property type="match status" value="1"/>
</dbReference>
<comment type="catalytic activity">
    <reaction evidence="7">
        <text>O-acetyl-L-serine + hydrogen sulfide = L-cysteine + acetate</text>
        <dbReference type="Rhea" id="RHEA:14829"/>
        <dbReference type="ChEBI" id="CHEBI:29919"/>
        <dbReference type="ChEBI" id="CHEBI:30089"/>
        <dbReference type="ChEBI" id="CHEBI:35235"/>
        <dbReference type="ChEBI" id="CHEBI:58340"/>
        <dbReference type="EC" id="2.5.1.47"/>
    </reaction>
</comment>
<evidence type="ECO:0000256" key="7">
    <source>
        <dbReference type="ARBA" id="ARBA00047931"/>
    </source>
</evidence>
<dbReference type="CDD" id="cd01561">
    <property type="entry name" value="CBS_like"/>
    <property type="match status" value="1"/>
</dbReference>
<dbReference type="GeneID" id="88854297"/>
<evidence type="ECO:0000313" key="9">
    <source>
        <dbReference type="EMBL" id="WNH02541.1"/>
    </source>
</evidence>
<evidence type="ECO:0000256" key="2">
    <source>
        <dbReference type="ARBA" id="ARBA00004962"/>
    </source>
</evidence>
<accession>A0ABY9XIU5</accession>
<organism evidence="9 10">
    <name type="scientific">Xenorhabdus griffiniae</name>
    <dbReference type="NCBI Taxonomy" id="351672"/>
    <lineage>
        <taxon>Bacteria</taxon>
        <taxon>Pseudomonadati</taxon>
        <taxon>Pseudomonadota</taxon>
        <taxon>Gammaproteobacteria</taxon>
        <taxon>Enterobacterales</taxon>
        <taxon>Morganellaceae</taxon>
        <taxon>Xenorhabdus</taxon>
    </lineage>
</organism>
<dbReference type="InterPro" id="IPR023927">
    <property type="entry name" value="SbnA"/>
</dbReference>
<comment type="cofactor">
    <cofactor evidence="1">
        <name>pyridoxal 5'-phosphate</name>
        <dbReference type="ChEBI" id="CHEBI:597326"/>
    </cofactor>
</comment>
<evidence type="ECO:0000256" key="1">
    <source>
        <dbReference type="ARBA" id="ARBA00001933"/>
    </source>
</evidence>